<reference evidence="8 9" key="1">
    <citation type="journal article" date="2016" name="Nat. Commun.">
        <title>Thousands of microbial genomes shed light on interconnected biogeochemical processes in an aquifer system.</title>
        <authorList>
            <person name="Anantharaman K."/>
            <person name="Brown C.T."/>
            <person name="Hug L.A."/>
            <person name="Sharon I."/>
            <person name="Castelle C.J."/>
            <person name="Probst A.J."/>
            <person name="Thomas B.C."/>
            <person name="Singh A."/>
            <person name="Wilkins M.J."/>
            <person name="Karaoz U."/>
            <person name="Brodie E.L."/>
            <person name="Williams K.H."/>
            <person name="Hubbard S.S."/>
            <person name="Banfield J.F."/>
        </authorList>
    </citation>
    <scope>NUCLEOTIDE SEQUENCE [LARGE SCALE GENOMIC DNA]</scope>
</reference>
<dbReference type="PANTHER" id="PTHR30473">
    <property type="entry name" value="PROTEIN PHOH"/>
    <property type="match status" value="1"/>
</dbReference>
<dbReference type="FunFam" id="3.40.50.300:FF:000013">
    <property type="entry name" value="PhoH family ATPase"/>
    <property type="match status" value="1"/>
</dbReference>
<proteinExistence type="inferred from homology"/>
<dbReference type="PANTHER" id="PTHR30473:SF1">
    <property type="entry name" value="PHOH-LIKE PROTEIN"/>
    <property type="match status" value="1"/>
</dbReference>
<sequence length="302" mass="33357">MASDQDTVLKLLGSQFKDKRRLEEYLGAAVHVRNSTITIEERSRSKLERAEKLLTDLLSRAMFGDPPFFQGPFDRGGSGRQYITAGNRRNIFLKTKGQERFYDAVQKHDLVFVIGPAGTGKTYCAVAMAVQCLRQRLVDRIILVRPAVEAGESLGFLPGNLRDKVEPYLAPLYDALYDILPRDTIAQHFEEKTIEVSPLAYMRGRTLNNAFIILDEAQNTTLAQMKMFLTRMGVGSKAVVAGDVTQIDLASKKQSGLQAMEGVLAGIEGISFVALDAGDVVRHRLVKDIIAAYGKFEGANGQ</sequence>
<evidence type="ECO:0000259" key="7">
    <source>
        <dbReference type="Pfam" id="PF02562"/>
    </source>
</evidence>
<dbReference type="InterPro" id="IPR027417">
    <property type="entry name" value="P-loop_NTPase"/>
</dbReference>
<dbReference type="SUPFAM" id="SSF52540">
    <property type="entry name" value="P-loop containing nucleoside triphosphate hydrolases"/>
    <property type="match status" value="1"/>
</dbReference>
<dbReference type="Pfam" id="PF02562">
    <property type="entry name" value="PhoH"/>
    <property type="match status" value="1"/>
</dbReference>
<dbReference type="EMBL" id="MFYX01000155">
    <property type="protein sequence ID" value="OGK00087.1"/>
    <property type="molecule type" value="Genomic_DNA"/>
</dbReference>
<dbReference type="InterPro" id="IPR051451">
    <property type="entry name" value="PhoH2-like"/>
</dbReference>
<evidence type="ECO:0000256" key="5">
    <source>
        <dbReference type="ARBA" id="ARBA00022840"/>
    </source>
</evidence>
<evidence type="ECO:0000256" key="6">
    <source>
        <dbReference type="ARBA" id="ARBA00039970"/>
    </source>
</evidence>
<accession>A0A1F7F0L8</accession>
<dbReference type="GO" id="GO:0005829">
    <property type="term" value="C:cytosol"/>
    <property type="evidence" value="ECO:0007669"/>
    <property type="project" value="TreeGrafter"/>
</dbReference>
<protein>
    <recommendedName>
        <fullName evidence="6">PhoH-like protein</fullName>
    </recommendedName>
</protein>
<comment type="caution">
    <text evidence="8">The sequence shown here is derived from an EMBL/GenBank/DDBJ whole genome shotgun (WGS) entry which is preliminary data.</text>
</comment>
<organism evidence="8 9">
    <name type="scientific">Candidatus Raymondbacteria bacterium RIFOXYD12_FULL_49_13</name>
    <dbReference type="NCBI Taxonomy" id="1817890"/>
    <lineage>
        <taxon>Bacteria</taxon>
        <taxon>Raymondiibacteriota</taxon>
    </lineage>
</organism>
<dbReference type="GO" id="GO:0005524">
    <property type="term" value="F:ATP binding"/>
    <property type="evidence" value="ECO:0007669"/>
    <property type="project" value="UniProtKB-KW"/>
</dbReference>
<keyword evidence="3" id="KW-0963">Cytoplasm</keyword>
<evidence type="ECO:0000256" key="1">
    <source>
        <dbReference type="ARBA" id="ARBA00004496"/>
    </source>
</evidence>
<dbReference type="Proteomes" id="UP000179243">
    <property type="component" value="Unassembled WGS sequence"/>
</dbReference>
<dbReference type="InterPro" id="IPR003714">
    <property type="entry name" value="PhoH"/>
</dbReference>
<evidence type="ECO:0000313" key="9">
    <source>
        <dbReference type="Proteomes" id="UP000179243"/>
    </source>
</evidence>
<dbReference type="Gene3D" id="3.40.50.300">
    <property type="entry name" value="P-loop containing nucleotide triphosphate hydrolases"/>
    <property type="match status" value="1"/>
</dbReference>
<gene>
    <name evidence="8" type="ORF">A2519_22340</name>
</gene>
<comment type="similarity">
    <text evidence="2">Belongs to the PhoH family.</text>
</comment>
<evidence type="ECO:0000313" key="8">
    <source>
        <dbReference type="EMBL" id="OGK00087.1"/>
    </source>
</evidence>
<feature type="domain" description="PhoH-like protein" evidence="7">
    <location>
        <begin position="91"/>
        <end position="293"/>
    </location>
</feature>
<dbReference type="AlphaFoldDB" id="A0A1F7F0L8"/>
<evidence type="ECO:0000256" key="3">
    <source>
        <dbReference type="ARBA" id="ARBA00022490"/>
    </source>
</evidence>
<evidence type="ECO:0000256" key="2">
    <source>
        <dbReference type="ARBA" id="ARBA00010393"/>
    </source>
</evidence>
<keyword evidence="5" id="KW-0067">ATP-binding</keyword>
<comment type="subcellular location">
    <subcellularLocation>
        <location evidence="1">Cytoplasm</location>
    </subcellularLocation>
</comment>
<name>A0A1F7F0L8_UNCRA</name>
<evidence type="ECO:0000256" key="4">
    <source>
        <dbReference type="ARBA" id="ARBA00022741"/>
    </source>
</evidence>
<keyword evidence="4" id="KW-0547">Nucleotide-binding</keyword>